<dbReference type="InterPro" id="IPR017970">
    <property type="entry name" value="Homeobox_CS"/>
</dbReference>
<gene>
    <name evidence="14" type="ORF">BVC80_1831g221</name>
</gene>
<dbReference type="CDD" id="cd00086">
    <property type="entry name" value="homeodomain"/>
    <property type="match status" value="1"/>
</dbReference>
<comment type="subcellular location">
    <subcellularLocation>
        <location evidence="1 8 9">Nucleus</location>
    </subcellularLocation>
</comment>
<evidence type="ECO:0000313" key="15">
    <source>
        <dbReference type="Proteomes" id="UP000195402"/>
    </source>
</evidence>
<evidence type="ECO:0000256" key="11">
    <source>
        <dbReference type="SAM" id="Coils"/>
    </source>
</evidence>
<dbReference type="AlphaFoldDB" id="A0A200R7L5"/>
<evidence type="ECO:0000313" key="14">
    <source>
        <dbReference type="EMBL" id="OVA18663.1"/>
    </source>
</evidence>
<keyword evidence="4 8" id="KW-0371">Homeobox</keyword>
<dbReference type="OrthoDB" id="6159439at2759"/>
<dbReference type="PANTHER" id="PTHR24326:SF527">
    <property type="entry name" value="HOMEOBOX-LEUCINE ZIPPER PROTEIN ATHB-40"/>
    <property type="match status" value="1"/>
</dbReference>
<dbReference type="GO" id="GO:0043565">
    <property type="term" value="F:sequence-specific DNA binding"/>
    <property type="evidence" value="ECO:0007669"/>
    <property type="project" value="TreeGrafter"/>
</dbReference>
<dbReference type="PANTHER" id="PTHR24326">
    <property type="entry name" value="HOMEOBOX-LEUCINE ZIPPER PROTEIN"/>
    <property type="match status" value="1"/>
</dbReference>
<dbReference type="Proteomes" id="UP000195402">
    <property type="component" value="Unassembled WGS sequence"/>
</dbReference>
<dbReference type="PROSITE" id="PS50071">
    <property type="entry name" value="HOMEOBOX_2"/>
    <property type="match status" value="1"/>
</dbReference>
<dbReference type="InterPro" id="IPR000047">
    <property type="entry name" value="HTH_motif"/>
</dbReference>
<keyword evidence="6 8" id="KW-0539">Nucleus</keyword>
<evidence type="ECO:0000256" key="12">
    <source>
        <dbReference type="SAM" id="MobiDB-lite"/>
    </source>
</evidence>
<dbReference type="InterPro" id="IPR001356">
    <property type="entry name" value="HD"/>
</dbReference>
<keyword evidence="5 10" id="KW-0804">Transcription</keyword>
<feature type="coiled-coil region" evidence="11">
    <location>
        <begin position="118"/>
        <end position="173"/>
    </location>
</feature>
<proteinExistence type="inferred from homology"/>
<dbReference type="PRINTS" id="PR00031">
    <property type="entry name" value="HTHREPRESSR"/>
</dbReference>
<evidence type="ECO:0000256" key="3">
    <source>
        <dbReference type="ARBA" id="ARBA00023125"/>
    </source>
</evidence>
<keyword evidence="2 10" id="KW-0805">Transcription regulation</keyword>
<evidence type="ECO:0000256" key="8">
    <source>
        <dbReference type="PROSITE-ProRule" id="PRU00108"/>
    </source>
</evidence>
<dbReference type="OMA" id="CERKDKL"/>
<dbReference type="GO" id="GO:0045893">
    <property type="term" value="P:positive regulation of DNA-templated transcription"/>
    <property type="evidence" value="ECO:0007669"/>
    <property type="project" value="TreeGrafter"/>
</dbReference>
<keyword evidence="11" id="KW-0175">Coiled coil</keyword>
<organism evidence="14 15">
    <name type="scientific">Macleaya cordata</name>
    <name type="common">Five-seeded plume-poppy</name>
    <name type="synonym">Bocconia cordata</name>
    <dbReference type="NCBI Taxonomy" id="56857"/>
    <lineage>
        <taxon>Eukaryota</taxon>
        <taxon>Viridiplantae</taxon>
        <taxon>Streptophyta</taxon>
        <taxon>Embryophyta</taxon>
        <taxon>Tracheophyta</taxon>
        <taxon>Spermatophyta</taxon>
        <taxon>Magnoliopsida</taxon>
        <taxon>Ranunculales</taxon>
        <taxon>Papaveraceae</taxon>
        <taxon>Papaveroideae</taxon>
        <taxon>Macleaya</taxon>
    </lineage>
</organism>
<keyword evidence="3 8" id="KW-0238">DNA-binding</keyword>
<protein>
    <recommendedName>
        <fullName evidence="10">Homeobox-leucine zipper protein</fullName>
    </recommendedName>
    <alternativeName>
        <fullName evidence="10">HD-ZIP protein</fullName>
    </alternativeName>
    <alternativeName>
        <fullName evidence="10">Homeodomain transcription factor</fullName>
    </alternativeName>
</protein>
<dbReference type="Gene3D" id="1.10.10.60">
    <property type="entry name" value="Homeodomain-like"/>
    <property type="match status" value="1"/>
</dbReference>
<evidence type="ECO:0000256" key="6">
    <source>
        <dbReference type="ARBA" id="ARBA00023242"/>
    </source>
</evidence>
<dbReference type="EMBL" id="MVGT01000435">
    <property type="protein sequence ID" value="OVA18663.1"/>
    <property type="molecule type" value="Genomic_DNA"/>
</dbReference>
<dbReference type="SMART" id="SM00389">
    <property type="entry name" value="HOX"/>
    <property type="match status" value="1"/>
</dbReference>
<dbReference type="SUPFAM" id="SSF46689">
    <property type="entry name" value="Homeodomain-like"/>
    <property type="match status" value="1"/>
</dbReference>
<evidence type="ECO:0000256" key="1">
    <source>
        <dbReference type="ARBA" id="ARBA00004123"/>
    </source>
</evidence>
<evidence type="ECO:0000256" key="2">
    <source>
        <dbReference type="ARBA" id="ARBA00023015"/>
    </source>
</evidence>
<feature type="region of interest" description="Disordered" evidence="12">
    <location>
        <begin position="39"/>
        <end position="68"/>
    </location>
</feature>
<evidence type="ECO:0000256" key="9">
    <source>
        <dbReference type="RuleBase" id="RU000682"/>
    </source>
</evidence>
<dbReference type="GO" id="GO:0005634">
    <property type="term" value="C:nucleus"/>
    <property type="evidence" value="ECO:0007669"/>
    <property type="project" value="UniProtKB-SubCell"/>
</dbReference>
<dbReference type="InterPro" id="IPR009057">
    <property type="entry name" value="Homeodomain-like_sf"/>
</dbReference>
<dbReference type="InterPro" id="IPR045224">
    <property type="entry name" value="HDZip_class_I_plant"/>
</dbReference>
<dbReference type="FunCoup" id="A0A200R7L5">
    <property type="interactions" value="71"/>
</dbReference>
<dbReference type="InParanoid" id="A0A200R7L5"/>
<comment type="caution">
    <text evidence="14">The sequence shown here is derived from an EMBL/GenBank/DDBJ whole genome shotgun (WGS) entry which is preliminary data.</text>
</comment>
<evidence type="ECO:0000259" key="13">
    <source>
        <dbReference type="PROSITE" id="PS50071"/>
    </source>
</evidence>
<sequence>MSNSNSSSSNNEAVEVNDDQVLLISQLYPDLYSHLIPVLDHQGESNKPRRRRRKSKRGDETNENNKVGLMKKRKLSEEQVNLLEMNFGNEHKLECERKDKLASELGLDPRQVAVWFQNRRARWKNKKLEEEYSKLKSSHENVILEKCRLEAEVLKLKEQLSETEKEFRKLSEQFDRVSSSSPSSSFSMEADPHFLGEYIVEEYDNLFYLPENNWVNLYGF</sequence>
<keyword evidence="15" id="KW-1185">Reference proteome</keyword>
<feature type="DNA-binding region" description="Homeobox" evidence="8">
    <location>
        <begin position="68"/>
        <end position="127"/>
    </location>
</feature>
<name>A0A200R7L5_MACCD</name>
<evidence type="ECO:0000256" key="5">
    <source>
        <dbReference type="ARBA" id="ARBA00023163"/>
    </source>
</evidence>
<comment type="similarity">
    <text evidence="7 10">Belongs to the HD-ZIP homeobox family. Class I subfamily.</text>
</comment>
<dbReference type="GO" id="GO:0009725">
    <property type="term" value="P:response to hormone"/>
    <property type="evidence" value="ECO:0007669"/>
    <property type="project" value="UniProtKB-ARBA"/>
</dbReference>
<dbReference type="GO" id="GO:0000981">
    <property type="term" value="F:DNA-binding transcription factor activity, RNA polymerase II-specific"/>
    <property type="evidence" value="ECO:0007669"/>
    <property type="project" value="UniProtKB-UniRule"/>
</dbReference>
<comment type="function">
    <text evidence="10">Transcription factor.</text>
</comment>
<evidence type="ECO:0000256" key="4">
    <source>
        <dbReference type="ARBA" id="ARBA00023155"/>
    </source>
</evidence>
<reference evidence="14 15" key="1">
    <citation type="journal article" date="2017" name="Mol. Plant">
        <title>The Genome of Medicinal Plant Macleaya cordata Provides New Insights into Benzylisoquinoline Alkaloids Metabolism.</title>
        <authorList>
            <person name="Liu X."/>
            <person name="Liu Y."/>
            <person name="Huang P."/>
            <person name="Ma Y."/>
            <person name="Qing Z."/>
            <person name="Tang Q."/>
            <person name="Cao H."/>
            <person name="Cheng P."/>
            <person name="Zheng Y."/>
            <person name="Yuan Z."/>
            <person name="Zhou Y."/>
            <person name="Liu J."/>
            <person name="Tang Z."/>
            <person name="Zhuo Y."/>
            <person name="Zhang Y."/>
            <person name="Yu L."/>
            <person name="Huang J."/>
            <person name="Yang P."/>
            <person name="Peng Q."/>
            <person name="Zhang J."/>
            <person name="Jiang W."/>
            <person name="Zhang Z."/>
            <person name="Lin K."/>
            <person name="Ro D.K."/>
            <person name="Chen X."/>
            <person name="Xiong X."/>
            <person name="Shang Y."/>
            <person name="Huang S."/>
            <person name="Zeng J."/>
        </authorList>
    </citation>
    <scope>NUCLEOTIDE SEQUENCE [LARGE SCALE GENOMIC DNA]</scope>
    <source>
        <strain evidence="15">cv. BLH2017</strain>
        <tissue evidence="14">Root</tissue>
    </source>
</reference>
<evidence type="ECO:0000256" key="7">
    <source>
        <dbReference type="ARBA" id="ARBA00025748"/>
    </source>
</evidence>
<dbReference type="FunFam" id="1.10.10.60:FF:000241">
    <property type="entry name" value="homeobox-leucine zipper protein ATHB-40"/>
    <property type="match status" value="1"/>
</dbReference>
<dbReference type="Pfam" id="PF00046">
    <property type="entry name" value="Homeodomain"/>
    <property type="match status" value="1"/>
</dbReference>
<dbReference type="PROSITE" id="PS00027">
    <property type="entry name" value="HOMEOBOX_1"/>
    <property type="match status" value="1"/>
</dbReference>
<accession>A0A200R7L5</accession>
<evidence type="ECO:0000256" key="10">
    <source>
        <dbReference type="RuleBase" id="RU369038"/>
    </source>
</evidence>
<feature type="domain" description="Homeobox" evidence="13">
    <location>
        <begin position="66"/>
        <end position="126"/>
    </location>
</feature>